<comment type="caution">
    <text evidence="1">The sequence shown here is derived from an EMBL/GenBank/DDBJ whole genome shotgun (WGS) entry which is preliminary data.</text>
</comment>
<dbReference type="EMBL" id="PDEV01000005">
    <property type="protein sequence ID" value="PEN15551.1"/>
    <property type="molecule type" value="Genomic_DNA"/>
</dbReference>
<dbReference type="RefSeq" id="WP_098043082.1">
    <property type="nucleotide sequence ID" value="NZ_PDEV01000005.1"/>
</dbReference>
<proteinExistence type="predicted"/>
<evidence type="ECO:0000313" key="2">
    <source>
        <dbReference type="Proteomes" id="UP000219947"/>
    </source>
</evidence>
<dbReference type="Proteomes" id="UP000219947">
    <property type="component" value="Unassembled WGS sequence"/>
</dbReference>
<sequence length="145" mass="16905">MDFQFEAPPQLELGQPIGYYHEQFNKELHDSSFPGCERFMGRVTLGGAERVVDLGLADGKVVLFSLQILDGDTLDGVSLGLSPREFHEKMRIERHDSSIFSERLIFFEDFLTLGCEGKNIEFIEWWDRGYWDDYSFFEEAYRTNN</sequence>
<dbReference type="AlphaFoldDB" id="A0A2A8D3T5"/>
<organism evidence="1 2">
    <name type="scientific">Rothia dentocariosa</name>
    <dbReference type="NCBI Taxonomy" id="2047"/>
    <lineage>
        <taxon>Bacteria</taxon>
        <taxon>Bacillati</taxon>
        <taxon>Actinomycetota</taxon>
        <taxon>Actinomycetes</taxon>
        <taxon>Micrococcales</taxon>
        <taxon>Micrococcaceae</taxon>
        <taxon>Rothia</taxon>
    </lineage>
</organism>
<accession>A0A2A8D3T5</accession>
<name>A0A2A8D3T5_9MICC</name>
<keyword evidence="2" id="KW-1185">Reference proteome</keyword>
<reference evidence="1" key="1">
    <citation type="submission" date="2017-10" db="EMBL/GenBank/DDBJ databases">
        <title>Kefir isolates.</title>
        <authorList>
            <person name="Kim Y."/>
            <person name="Blasche S."/>
        </authorList>
    </citation>
    <scope>NUCLEOTIDE SEQUENCE [LARGE SCALE GENOMIC DNA]</scope>
    <source>
        <strain evidence="1">OG2-2</strain>
    </source>
</reference>
<gene>
    <name evidence="1" type="ORF">CRM92_09730</name>
</gene>
<protein>
    <submittedName>
        <fullName evidence="1">Uncharacterized protein</fullName>
    </submittedName>
</protein>
<evidence type="ECO:0000313" key="1">
    <source>
        <dbReference type="EMBL" id="PEN15551.1"/>
    </source>
</evidence>